<accession>A0AAI8X1Y1</accession>
<evidence type="ECO:0000313" key="2">
    <source>
        <dbReference type="Proteomes" id="UP000327362"/>
    </source>
</evidence>
<protein>
    <recommendedName>
        <fullName evidence="3">Helix-turn-helix DNA binding domain protein</fullName>
    </recommendedName>
</protein>
<reference evidence="1 2" key="1">
    <citation type="submission" date="2019-09" db="EMBL/GenBank/DDBJ databases">
        <title>Complete genome sequence of Mycobacterium avium subsp. hominissuis strain JP-H-1.</title>
        <authorList>
            <person name="Kinoshita Y."/>
            <person name="Niwa H."/>
            <person name="Uchida-Fujii E."/>
            <person name="Nukada T."/>
        </authorList>
    </citation>
    <scope>NUCLEOTIDE SEQUENCE [LARGE SCALE GENOMIC DNA]</scope>
    <source>
        <strain evidence="1 2">JP-H-1</strain>
    </source>
</reference>
<evidence type="ECO:0000313" key="1">
    <source>
        <dbReference type="EMBL" id="BBN47220.1"/>
    </source>
</evidence>
<organism evidence="1 2">
    <name type="scientific">Mycobacterium avium subsp. hominissuis</name>
    <dbReference type="NCBI Taxonomy" id="439334"/>
    <lineage>
        <taxon>Bacteria</taxon>
        <taxon>Bacillati</taxon>
        <taxon>Actinomycetota</taxon>
        <taxon>Actinomycetes</taxon>
        <taxon>Mycobacteriales</taxon>
        <taxon>Mycobacteriaceae</taxon>
        <taxon>Mycobacterium</taxon>
        <taxon>Mycobacterium avium complex (MAC)</taxon>
    </lineage>
</organism>
<dbReference type="Proteomes" id="UP000327362">
    <property type="component" value="Chromosome"/>
</dbReference>
<name>A0AAI8X1Y1_MYCAV</name>
<dbReference type="RefSeq" id="WP_132160312.1">
    <property type="nucleotide sequence ID" value="NZ_AP020326.1"/>
</dbReference>
<proteinExistence type="predicted"/>
<gene>
    <name evidence="1" type="ORF">JPH1_16950</name>
</gene>
<dbReference type="AlphaFoldDB" id="A0AAI8X1Y1"/>
<dbReference type="EMBL" id="AP020326">
    <property type="protein sequence ID" value="BBN47220.1"/>
    <property type="molecule type" value="Genomic_DNA"/>
</dbReference>
<evidence type="ECO:0008006" key="3">
    <source>
        <dbReference type="Google" id="ProtNLM"/>
    </source>
</evidence>
<sequence length="163" mass="17955">MTNRLEARHRAEQAARMSFTGATWQEIADALGYRSRQAAQLAVKRLDDATPAETVEQARARHDGALRLLQRQNFTRYAHAIEGGDDDTALGYSKELRGIVTERAKLAGVYAPARTEVDVSVTHDATAVIDRLESELLALVATRQPQNAISGTIIDADVEEIER</sequence>